<dbReference type="InterPro" id="IPR021326">
    <property type="entry name" value="DUF2931"/>
</dbReference>
<proteinExistence type="predicted"/>
<dbReference type="EMBL" id="NFZW01000025">
    <property type="protein sequence ID" value="RFA32818.1"/>
    <property type="molecule type" value="Genomic_DNA"/>
</dbReference>
<dbReference type="Proteomes" id="UP000256763">
    <property type="component" value="Unassembled WGS sequence"/>
</dbReference>
<keyword evidence="2" id="KW-1185">Reference proteome</keyword>
<name>A0A3E0WJ52_9GAMM</name>
<evidence type="ECO:0000313" key="1">
    <source>
        <dbReference type="EMBL" id="RFA32818.1"/>
    </source>
</evidence>
<dbReference type="OrthoDB" id="6819935at2"/>
<dbReference type="Pfam" id="PF11153">
    <property type="entry name" value="DUF2931"/>
    <property type="match status" value="1"/>
</dbReference>
<dbReference type="AlphaFoldDB" id="A0A3E0WJ52"/>
<protein>
    <submittedName>
        <fullName evidence="1">Uncharacterized protein</fullName>
    </submittedName>
</protein>
<evidence type="ECO:0000313" key="2">
    <source>
        <dbReference type="Proteomes" id="UP000256763"/>
    </source>
</evidence>
<gene>
    <name evidence="1" type="ORF">CAL65_18625</name>
</gene>
<reference evidence="2" key="1">
    <citation type="submission" date="2017-05" db="EMBL/GenBank/DDBJ databases">
        <authorList>
            <person name="Sharma S."/>
            <person name="Sidhu C."/>
            <person name="Pinnaka A.K."/>
        </authorList>
    </citation>
    <scope>NUCLEOTIDE SEQUENCE [LARGE SCALE GENOMIC DNA]</scope>
    <source>
        <strain evidence="2">AK93</strain>
    </source>
</reference>
<sequence>MVGDGGRIDCCWKAVLGGHIIIDRPAPKTLYVRWRQIEEEILYEANLSLAEDLAKQMRTLPKFTWISSGEQGRSAFLIVGMEADGGVTVWLTNALSDNNLEGRVFKVVATGQAEGRHEPTPEDLVR</sequence>
<organism evidence="1 2">
    <name type="scientific">Alkalilimnicola ehrlichii</name>
    <dbReference type="NCBI Taxonomy" id="351052"/>
    <lineage>
        <taxon>Bacteria</taxon>
        <taxon>Pseudomonadati</taxon>
        <taxon>Pseudomonadota</taxon>
        <taxon>Gammaproteobacteria</taxon>
        <taxon>Chromatiales</taxon>
        <taxon>Ectothiorhodospiraceae</taxon>
        <taxon>Alkalilimnicola</taxon>
    </lineage>
</organism>
<accession>A0A3E0WJ52</accession>
<comment type="caution">
    <text evidence="1">The sequence shown here is derived from an EMBL/GenBank/DDBJ whole genome shotgun (WGS) entry which is preliminary data.</text>
</comment>